<dbReference type="CDD" id="cd01106">
    <property type="entry name" value="HTH_TipAL-Mta"/>
    <property type="match status" value="1"/>
</dbReference>
<dbReference type="PANTHER" id="PTHR30204:SF90">
    <property type="entry name" value="HTH-TYPE TRANSCRIPTIONAL ACTIVATOR MTA"/>
    <property type="match status" value="1"/>
</dbReference>
<keyword evidence="8" id="KW-1185">Reference proteome</keyword>
<dbReference type="AlphaFoldDB" id="A0A094XEC8"/>
<evidence type="ECO:0000256" key="3">
    <source>
        <dbReference type="ARBA" id="ARBA00023159"/>
    </source>
</evidence>
<dbReference type="STRING" id="1218173.BALCAV_0211980"/>
<reference evidence="6 8" key="1">
    <citation type="journal article" date="2014" name="Genome Announc.">
        <title>Draft Genome Sequence of Bacillus alcalophilus AV1934, a Classic Alkaliphile Isolated from Human Feces in 1934.</title>
        <authorList>
            <person name="Attie O."/>
            <person name="Jayaprakash A."/>
            <person name="Shah H."/>
            <person name="Paulsen I.T."/>
            <person name="Morino M."/>
            <person name="Takahashi Y."/>
            <person name="Narumi I."/>
            <person name="Sachidanandam R."/>
            <person name="Satoh K."/>
            <person name="Ito M."/>
            <person name="Krulwich T.A."/>
        </authorList>
    </citation>
    <scope>NUCLEOTIDE SEQUENCE [LARGE SCALE GENOMIC DNA]</scope>
    <source>
        <strain evidence="6 8">AV1934</strain>
    </source>
</reference>
<evidence type="ECO:0000313" key="7">
    <source>
        <dbReference type="EMBL" id="THG89068.1"/>
    </source>
</evidence>
<name>A0A094XEC8_ALKAL</name>
<keyword evidence="2" id="KW-0238">DNA-binding</keyword>
<dbReference type="EMBL" id="ALPT02000036">
    <property type="protein sequence ID" value="KGA97135.1"/>
    <property type="molecule type" value="Genomic_DNA"/>
</dbReference>
<dbReference type="Gene3D" id="1.10.1660.10">
    <property type="match status" value="1"/>
</dbReference>
<protein>
    <submittedName>
        <fullName evidence="6">MerR family transcriptional regulator</fullName>
    </submittedName>
</protein>
<dbReference type="PROSITE" id="PS50937">
    <property type="entry name" value="HTH_MERR_2"/>
    <property type="match status" value="1"/>
</dbReference>
<evidence type="ECO:0000256" key="4">
    <source>
        <dbReference type="ARBA" id="ARBA00023163"/>
    </source>
</evidence>
<gene>
    <name evidence="7" type="ORF">AJ85_19710</name>
    <name evidence="6" type="ORF">BALCAV_0211980</name>
</gene>
<keyword evidence="4" id="KW-0804">Transcription</keyword>
<dbReference type="InterPro" id="IPR012925">
    <property type="entry name" value="TipAS_dom"/>
</dbReference>
<comment type="caution">
    <text evidence="6">The sequence shown here is derived from an EMBL/GenBank/DDBJ whole genome shotgun (WGS) entry which is preliminary data.</text>
</comment>
<proteinExistence type="predicted"/>
<dbReference type="SUPFAM" id="SSF89082">
    <property type="entry name" value="Antibiotic binding domain of TipA-like multidrug resistance regulators"/>
    <property type="match status" value="1"/>
</dbReference>
<keyword evidence="1" id="KW-0805">Transcription regulation</keyword>
<sequence length="252" mass="29754">MEYTIKKVAEMSGVSARTLRYYDEINLLKPARINSSGYRIYGENEIDKLQQILFYRSIDMKLEDIQTMLAKPDFDIQVALRSHYEELLQKRAQIDHLLTTVAKSIRHHKGEIQMSDQEKFEAFKQDKLAENEKSYGKEIREKYGKQTVEASNQKWMNMKEEDFENMQKVEEEMFEALARLAKTNDLESADAKAVYEKHKEWLSYSWPEYSTEAHVGLAETYVADERFAKYYNNRAKEQVVELLRDAIVKYAK</sequence>
<dbReference type="PANTHER" id="PTHR30204">
    <property type="entry name" value="REDOX-CYCLING DRUG-SENSING TRANSCRIPTIONAL ACTIVATOR SOXR"/>
    <property type="match status" value="1"/>
</dbReference>
<dbReference type="Gene3D" id="1.10.490.50">
    <property type="entry name" value="Antibiotic binding domain of TipA-like multidrug resistance regulators"/>
    <property type="match status" value="1"/>
</dbReference>
<dbReference type="InterPro" id="IPR009061">
    <property type="entry name" value="DNA-bd_dom_put_sf"/>
</dbReference>
<dbReference type="Proteomes" id="UP000002754">
    <property type="component" value="Unassembled WGS sequence"/>
</dbReference>
<evidence type="ECO:0000313" key="8">
    <source>
        <dbReference type="Proteomes" id="UP000002754"/>
    </source>
</evidence>
<dbReference type="RefSeq" id="WP_003323525.1">
    <property type="nucleotide sequence ID" value="NZ_ALPT02000036.1"/>
</dbReference>
<dbReference type="OrthoDB" id="9814833at2"/>
<dbReference type="Pfam" id="PF13411">
    <property type="entry name" value="MerR_1"/>
    <property type="match status" value="1"/>
</dbReference>
<reference evidence="7 9" key="2">
    <citation type="submission" date="2014-01" db="EMBL/GenBank/DDBJ databases">
        <title>Draft genome sequencing of Bacillus alcalophilus CGMCC 1.3604.</title>
        <authorList>
            <person name="Yang J."/>
            <person name="Diao L."/>
            <person name="Yang S."/>
        </authorList>
    </citation>
    <scope>NUCLEOTIDE SEQUENCE [LARGE SCALE GENOMIC DNA]</scope>
    <source>
        <strain evidence="7 9">CGMCC 1.3604</strain>
    </source>
</reference>
<evidence type="ECO:0000313" key="6">
    <source>
        <dbReference type="EMBL" id="KGA97135.1"/>
    </source>
</evidence>
<dbReference type="Proteomes" id="UP000297014">
    <property type="component" value="Unassembled WGS sequence"/>
</dbReference>
<dbReference type="GO" id="GO:0003700">
    <property type="term" value="F:DNA-binding transcription factor activity"/>
    <property type="evidence" value="ECO:0007669"/>
    <property type="project" value="InterPro"/>
</dbReference>
<evidence type="ECO:0000313" key="9">
    <source>
        <dbReference type="Proteomes" id="UP000297014"/>
    </source>
</evidence>
<dbReference type="SUPFAM" id="SSF46955">
    <property type="entry name" value="Putative DNA-binding domain"/>
    <property type="match status" value="1"/>
</dbReference>
<dbReference type="InterPro" id="IPR036244">
    <property type="entry name" value="TipA-like_antibiotic-bd"/>
</dbReference>
<organism evidence="6 8">
    <name type="scientific">Alkalihalobacillus alcalophilus ATCC 27647 = CGMCC 1.3604</name>
    <dbReference type="NCBI Taxonomy" id="1218173"/>
    <lineage>
        <taxon>Bacteria</taxon>
        <taxon>Bacillati</taxon>
        <taxon>Bacillota</taxon>
        <taxon>Bacilli</taxon>
        <taxon>Bacillales</taxon>
        <taxon>Bacillaceae</taxon>
        <taxon>Alkalihalobacillus</taxon>
    </lineage>
</organism>
<dbReference type="eggNOG" id="COG0789">
    <property type="taxonomic scope" value="Bacteria"/>
</dbReference>
<dbReference type="InterPro" id="IPR000551">
    <property type="entry name" value="MerR-type_HTH_dom"/>
</dbReference>
<dbReference type="EMBL" id="JALP01000266">
    <property type="protein sequence ID" value="THG89068.1"/>
    <property type="molecule type" value="Genomic_DNA"/>
</dbReference>
<dbReference type="Pfam" id="PF07739">
    <property type="entry name" value="TipAS"/>
    <property type="match status" value="1"/>
</dbReference>
<accession>A0A094XEC8</accession>
<evidence type="ECO:0000256" key="1">
    <source>
        <dbReference type="ARBA" id="ARBA00023015"/>
    </source>
</evidence>
<dbReference type="GO" id="GO:0003677">
    <property type="term" value="F:DNA binding"/>
    <property type="evidence" value="ECO:0007669"/>
    <property type="project" value="UniProtKB-KW"/>
</dbReference>
<dbReference type="InterPro" id="IPR047057">
    <property type="entry name" value="MerR_fam"/>
</dbReference>
<evidence type="ECO:0000256" key="2">
    <source>
        <dbReference type="ARBA" id="ARBA00023125"/>
    </source>
</evidence>
<dbReference type="SMART" id="SM00422">
    <property type="entry name" value="HTH_MERR"/>
    <property type="match status" value="1"/>
</dbReference>
<evidence type="ECO:0000259" key="5">
    <source>
        <dbReference type="PROSITE" id="PS50937"/>
    </source>
</evidence>
<feature type="domain" description="HTH merR-type" evidence="5">
    <location>
        <begin position="1"/>
        <end position="71"/>
    </location>
</feature>
<keyword evidence="3" id="KW-0010">Activator</keyword>